<gene>
    <name evidence="10" type="ORF">GCM10023209_11290</name>
</gene>
<keyword evidence="4" id="KW-1003">Cell membrane</keyword>
<dbReference type="CDD" id="cd17320">
    <property type="entry name" value="MFS_MdfA_MDR_like"/>
    <property type="match status" value="1"/>
</dbReference>
<feature type="domain" description="Major facilitator superfamily (MFS) profile" evidence="9">
    <location>
        <begin position="19"/>
        <end position="409"/>
    </location>
</feature>
<feature type="transmembrane region" description="Helical" evidence="8">
    <location>
        <begin position="112"/>
        <end position="134"/>
    </location>
</feature>
<feature type="transmembrane region" description="Helical" evidence="8">
    <location>
        <begin position="263"/>
        <end position="283"/>
    </location>
</feature>
<dbReference type="PROSITE" id="PS50850">
    <property type="entry name" value="MFS"/>
    <property type="match status" value="1"/>
</dbReference>
<sequence length="412" mass="43649">MSATTDPMMQDERRRLGRVEFIAMMGTIFATVAFSIDAMLPALPEIAGDLTPEAVNRAQLILTSFVLGMGLGTLVVGPLSDALGRKTVILLGAVLYLAGALLALVAPSLELILLARVIQGLGASGPRVVSIAMIRDLYSGRAMAQIVSYAMMIFTLFPAVAPLIGAAIIAGFGWRSIFVAFMVFSVVSVSWVMLRQPETLPREARRKLSLGQTWRDMREAMANRQMQLSILVQTFVFGALFGTLSSVQQVFDLTYGRGESFPLWFAFIALLSAPAAPTNARLVMRLGMRPMIRTALWVSATCSFAAAIVIGVLNLGAAEFWVYFVWTVSIFASAAFTIGNLNALALEPLGHIAGTASSLMGALATVGGALAGAALGQLYDGTAVPLAIGAGVMLTLGAVVMRKMPRELPGGL</sequence>
<keyword evidence="7 8" id="KW-0472">Membrane</keyword>
<accession>A0ABP9L1R1</accession>
<feature type="transmembrane region" description="Helical" evidence="8">
    <location>
        <begin position="87"/>
        <end position="106"/>
    </location>
</feature>
<feature type="transmembrane region" description="Helical" evidence="8">
    <location>
        <begin position="146"/>
        <end position="170"/>
    </location>
</feature>
<comment type="similarity">
    <text evidence="2 8">Belongs to the major facilitator superfamily. Bcr/CmlA family.</text>
</comment>
<keyword evidence="5 8" id="KW-0812">Transmembrane</keyword>
<comment type="caution">
    <text evidence="10">The sequence shown here is derived from an EMBL/GenBank/DDBJ whole genome shotgun (WGS) entry which is preliminary data.</text>
</comment>
<dbReference type="Pfam" id="PF07690">
    <property type="entry name" value="MFS_1"/>
    <property type="match status" value="1"/>
</dbReference>
<feature type="transmembrane region" description="Helical" evidence="8">
    <location>
        <begin position="323"/>
        <end position="346"/>
    </location>
</feature>
<dbReference type="InterPro" id="IPR005829">
    <property type="entry name" value="Sugar_transporter_CS"/>
</dbReference>
<reference evidence="11" key="1">
    <citation type="journal article" date="2019" name="Int. J. Syst. Evol. Microbiol.">
        <title>The Global Catalogue of Microorganisms (GCM) 10K type strain sequencing project: providing services to taxonomists for standard genome sequencing and annotation.</title>
        <authorList>
            <consortium name="The Broad Institute Genomics Platform"/>
            <consortium name="The Broad Institute Genome Sequencing Center for Infectious Disease"/>
            <person name="Wu L."/>
            <person name="Ma J."/>
        </authorList>
    </citation>
    <scope>NUCLEOTIDE SEQUENCE [LARGE SCALE GENOMIC DNA]</scope>
    <source>
        <strain evidence="11">JCM 18015</strain>
    </source>
</reference>
<evidence type="ECO:0000256" key="5">
    <source>
        <dbReference type="ARBA" id="ARBA00022692"/>
    </source>
</evidence>
<dbReference type="PROSITE" id="PS00216">
    <property type="entry name" value="SUGAR_TRANSPORT_1"/>
    <property type="match status" value="1"/>
</dbReference>
<dbReference type="Gene3D" id="1.20.1720.10">
    <property type="entry name" value="Multidrug resistance protein D"/>
    <property type="match status" value="1"/>
</dbReference>
<dbReference type="Proteomes" id="UP001499910">
    <property type="component" value="Unassembled WGS sequence"/>
</dbReference>
<dbReference type="SUPFAM" id="SSF103473">
    <property type="entry name" value="MFS general substrate transporter"/>
    <property type="match status" value="1"/>
</dbReference>
<dbReference type="InterPro" id="IPR020846">
    <property type="entry name" value="MFS_dom"/>
</dbReference>
<keyword evidence="6 8" id="KW-1133">Transmembrane helix</keyword>
<feature type="transmembrane region" description="Helical" evidence="8">
    <location>
        <begin position="21"/>
        <end position="40"/>
    </location>
</feature>
<name>A0ABP9L1R1_9RHOB</name>
<dbReference type="InterPro" id="IPR011701">
    <property type="entry name" value="MFS"/>
</dbReference>
<feature type="transmembrane region" description="Helical" evidence="8">
    <location>
        <begin position="228"/>
        <end position="251"/>
    </location>
</feature>
<evidence type="ECO:0000256" key="3">
    <source>
        <dbReference type="ARBA" id="ARBA00022448"/>
    </source>
</evidence>
<evidence type="ECO:0000313" key="11">
    <source>
        <dbReference type="Proteomes" id="UP001499910"/>
    </source>
</evidence>
<dbReference type="NCBIfam" id="TIGR00710">
    <property type="entry name" value="efflux_Bcr_CflA"/>
    <property type="match status" value="1"/>
</dbReference>
<evidence type="ECO:0000313" key="10">
    <source>
        <dbReference type="EMBL" id="GAA5069489.1"/>
    </source>
</evidence>
<evidence type="ECO:0000256" key="1">
    <source>
        <dbReference type="ARBA" id="ARBA00004651"/>
    </source>
</evidence>
<keyword evidence="8" id="KW-0997">Cell inner membrane</keyword>
<feature type="transmembrane region" description="Helical" evidence="8">
    <location>
        <begin position="358"/>
        <end position="376"/>
    </location>
</feature>
<dbReference type="InterPro" id="IPR004812">
    <property type="entry name" value="Efflux_drug-R_Bcr/CmlA"/>
</dbReference>
<comment type="subcellular location">
    <subcellularLocation>
        <location evidence="8">Cell inner membrane</location>
        <topology evidence="8">Multi-pass membrane protein</topology>
    </subcellularLocation>
    <subcellularLocation>
        <location evidence="1">Cell membrane</location>
        <topology evidence="1">Multi-pass membrane protein</topology>
    </subcellularLocation>
</comment>
<keyword evidence="11" id="KW-1185">Reference proteome</keyword>
<dbReference type="RefSeq" id="WP_259546187.1">
    <property type="nucleotide sequence ID" value="NZ_BAABHW010000001.1"/>
</dbReference>
<evidence type="ECO:0000256" key="6">
    <source>
        <dbReference type="ARBA" id="ARBA00022989"/>
    </source>
</evidence>
<evidence type="ECO:0000256" key="2">
    <source>
        <dbReference type="ARBA" id="ARBA00006236"/>
    </source>
</evidence>
<evidence type="ECO:0000259" key="9">
    <source>
        <dbReference type="PROSITE" id="PS50850"/>
    </source>
</evidence>
<protein>
    <recommendedName>
        <fullName evidence="8">Bcr/CflA family efflux transporter</fullName>
    </recommendedName>
</protein>
<feature type="transmembrane region" description="Helical" evidence="8">
    <location>
        <begin position="176"/>
        <end position="194"/>
    </location>
</feature>
<dbReference type="PANTHER" id="PTHR23502">
    <property type="entry name" value="MAJOR FACILITATOR SUPERFAMILY"/>
    <property type="match status" value="1"/>
</dbReference>
<proteinExistence type="inferred from homology"/>
<evidence type="ECO:0000256" key="7">
    <source>
        <dbReference type="ARBA" id="ARBA00023136"/>
    </source>
</evidence>
<keyword evidence="3 8" id="KW-0813">Transport</keyword>
<evidence type="ECO:0000256" key="4">
    <source>
        <dbReference type="ARBA" id="ARBA00022475"/>
    </source>
</evidence>
<feature type="transmembrane region" description="Helical" evidence="8">
    <location>
        <begin position="60"/>
        <end position="80"/>
    </location>
</feature>
<organism evidence="10 11">
    <name type="scientific">[Roseibacterium] beibuensis</name>
    <dbReference type="NCBI Taxonomy" id="1193142"/>
    <lineage>
        <taxon>Bacteria</taxon>
        <taxon>Pseudomonadati</taxon>
        <taxon>Pseudomonadota</taxon>
        <taxon>Alphaproteobacteria</taxon>
        <taxon>Rhodobacterales</taxon>
        <taxon>Roseobacteraceae</taxon>
        <taxon>Roseicyclus</taxon>
    </lineage>
</organism>
<dbReference type="EMBL" id="BAABHW010000001">
    <property type="protein sequence ID" value="GAA5069489.1"/>
    <property type="molecule type" value="Genomic_DNA"/>
</dbReference>
<feature type="transmembrane region" description="Helical" evidence="8">
    <location>
        <begin position="382"/>
        <end position="401"/>
    </location>
</feature>
<dbReference type="InterPro" id="IPR036259">
    <property type="entry name" value="MFS_trans_sf"/>
</dbReference>
<feature type="transmembrane region" description="Helical" evidence="8">
    <location>
        <begin position="295"/>
        <end position="317"/>
    </location>
</feature>
<evidence type="ECO:0000256" key="8">
    <source>
        <dbReference type="RuleBase" id="RU365088"/>
    </source>
</evidence>
<dbReference type="PANTHER" id="PTHR23502:SF132">
    <property type="entry name" value="POLYAMINE TRANSPORTER 2-RELATED"/>
    <property type="match status" value="1"/>
</dbReference>